<dbReference type="Proteomes" id="UP000377595">
    <property type="component" value="Unassembled WGS sequence"/>
</dbReference>
<dbReference type="PANTHER" id="PTHR32332">
    <property type="entry name" value="2-NITROPROPANE DIOXYGENASE"/>
    <property type="match status" value="1"/>
</dbReference>
<dbReference type="RefSeq" id="WP_155342508.1">
    <property type="nucleotide sequence ID" value="NZ_BAAAHM010000001.1"/>
</dbReference>
<keyword evidence="1" id="KW-0285">Flavoprotein</keyword>
<evidence type="ECO:0000313" key="4">
    <source>
        <dbReference type="EMBL" id="GES17321.1"/>
    </source>
</evidence>
<dbReference type="PANTHER" id="PTHR32332:SF20">
    <property type="entry name" value="2-NITROPROPANE DIOXYGENASE-LIKE PROTEIN"/>
    <property type="match status" value="1"/>
</dbReference>
<dbReference type="Pfam" id="PF03060">
    <property type="entry name" value="NMO"/>
    <property type="match status" value="1"/>
</dbReference>
<reference evidence="4 5" key="1">
    <citation type="submission" date="2019-10" db="EMBL/GenBank/DDBJ databases">
        <title>Whole genome shotgun sequence of Acrocarpospora pleiomorpha NBRC 16267.</title>
        <authorList>
            <person name="Ichikawa N."/>
            <person name="Kimura A."/>
            <person name="Kitahashi Y."/>
            <person name="Komaki H."/>
            <person name="Oguchi A."/>
        </authorList>
    </citation>
    <scope>NUCLEOTIDE SEQUENCE [LARGE SCALE GENOMIC DNA]</scope>
    <source>
        <strain evidence="4 5">NBRC 16267</strain>
    </source>
</reference>
<protein>
    <submittedName>
        <fullName evidence="4">2-nitropropane dioxygenase</fullName>
    </submittedName>
</protein>
<keyword evidence="2" id="KW-0288">FMN</keyword>
<proteinExistence type="predicted"/>
<keyword evidence="3" id="KW-0560">Oxidoreductase</keyword>
<dbReference type="OrthoDB" id="9778912at2"/>
<evidence type="ECO:0000313" key="5">
    <source>
        <dbReference type="Proteomes" id="UP000377595"/>
    </source>
</evidence>
<keyword evidence="5" id="KW-1185">Reference proteome</keyword>
<dbReference type="GO" id="GO:0051213">
    <property type="term" value="F:dioxygenase activity"/>
    <property type="evidence" value="ECO:0007669"/>
    <property type="project" value="UniProtKB-KW"/>
</dbReference>
<keyword evidence="4" id="KW-0223">Dioxygenase</keyword>
<dbReference type="EMBL" id="BLAF01000004">
    <property type="protein sequence ID" value="GES17321.1"/>
    <property type="molecule type" value="Genomic_DNA"/>
</dbReference>
<sequence length="344" mass="36226">MTASLPTRFTQLLGIEHPVMQDGMGSGSFTTGDIAAAVSAAGGLGSVSTADLWAEPAKAERVFRGQMELVASRTDKPFAANIPIGVDHSGDVIGASTNHLNYVIQARREDPALERQLRVVTTSGGPPDQFRAVIRDAGLLHFHKVGSTRQALRAERAGVDLIIASGFEMGGHTHSKPVHTFVLGPNVTEAVEVPVLISGGVRDARGLAAALCFGADGVAMGTRFIATEESNWHPAIVARVLEAKEGDDTLFPGIYGPIRGLRNEAVRLLQKLIDEGATPEEITEWKAAAFRRVQDEGDVHLGLFPTGQVASGITEVVRIPDLVSGMVSGAAAILARLAGPRPVS</sequence>
<name>A0A5M3XCT1_9ACTN</name>
<gene>
    <name evidence="4" type="ORF">Aple_002160</name>
</gene>
<dbReference type="CDD" id="cd04730">
    <property type="entry name" value="NPD_like"/>
    <property type="match status" value="1"/>
</dbReference>
<dbReference type="AlphaFoldDB" id="A0A5M3XCT1"/>
<accession>A0A5M3XCT1</accession>
<evidence type="ECO:0000256" key="2">
    <source>
        <dbReference type="ARBA" id="ARBA00022643"/>
    </source>
</evidence>
<dbReference type="InterPro" id="IPR013785">
    <property type="entry name" value="Aldolase_TIM"/>
</dbReference>
<dbReference type="Gene3D" id="3.20.20.70">
    <property type="entry name" value="Aldolase class I"/>
    <property type="match status" value="1"/>
</dbReference>
<organism evidence="4 5">
    <name type="scientific">Acrocarpospora pleiomorpha</name>
    <dbReference type="NCBI Taxonomy" id="90975"/>
    <lineage>
        <taxon>Bacteria</taxon>
        <taxon>Bacillati</taxon>
        <taxon>Actinomycetota</taxon>
        <taxon>Actinomycetes</taxon>
        <taxon>Streptosporangiales</taxon>
        <taxon>Streptosporangiaceae</taxon>
        <taxon>Acrocarpospora</taxon>
    </lineage>
</organism>
<evidence type="ECO:0000256" key="3">
    <source>
        <dbReference type="ARBA" id="ARBA00023002"/>
    </source>
</evidence>
<comment type="caution">
    <text evidence="4">The sequence shown here is derived from an EMBL/GenBank/DDBJ whole genome shotgun (WGS) entry which is preliminary data.</text>
</comment>
<dbReference type="GO" id="GO:0018580">
    <property type="term" value="F:nitronate monooxygenase activity"/>
    <property type="evidence" value="ECO:0007669"/>
    <property type="project" value="InterPro"/>
</dbReference>
<dbReference type="InterPro" id="IPR004136">
    <property type="entry name" value="NMO"/>
</dbReference>
<dbReference type="SUPFAM" id="SSF51412">
    <property type="entry name" value="Inosine monophosphate dehydrogenase (IMPDH)"/>
    <property type="match status" value="1"/>
</dbReference>
<evidence type="ECO:0000256" key="1">
    <source>
        <dbReference type="ARBA" id="ARBA00022630"/>
    </source>
</evidence>